<dbReference type="GO" id="GO:0016491">
    <property type="term" value="F:oxidoreductase activity"/>
    <property type="evidence" value="ECO:0007669"/>
    <property type="project" value="InterPro"/>
</dbReference>
<dbReference type="Pfam" id="PF08240">
    <property type="entry name" value="ADH_N"/>
    <property type="match status" value="1"/>
</dbReference>
<dbReference type="PANTHER" id="PTHR45033:SF3">
    <property type="entry name" value="DEHYDROGENASE, PUTATIVE (AFU_ORTHOLOGUE AFUA_2G13270)-RELATED"/>
    <property type="match status" value="1"/>
</dbReference>
<dbReference type="SUPFAM" id="SSF50129">
    <property type="entry name" value="GroES-like"/>
    <property type="match status" value="1"/>
</dbReference>
<dbReference type="Pfam" id="PF00107">
    <property type="entry name" value="ADH_zinc_N"/>
    <property type="match status" value="1"/>
</dbReference>
<keyword evidence="3" id="KW-1185">Reference proteome</keyword>
<dbReference type="InterPro" id="IPR013149">
    <property type="entry name" value="ADH-like_C"/>
</dbReference>
<accession>A0A6P2BYT3</accession>
<dbReference type="InterPro" id="IPR036291">
    <property type="entry name" value="NAD(P)-bd_dom_sf"/>
</dbReference>
<sequence length="322" mass="33916">MFAVYAARIDADNPLNGLETGERPDPEPPAHWATVTVRATALNHHDVWSLRGVGLPADRLPMILGCDAAGVDEDGNEVVVHAVIGDANAGGGDETLDPRRSLLSERYQGTFAEKVTVPKANLIPKPAALSFEEAACLPTAYLTAYKMLFDKSGAQPGSTILVQGAGGGVATALILLGRAAGYRMWVTSRSEAKCDAAVKLGADQAFATGARLPERVDVVMETVGQATWSHSVRSLKPGGRIVISGATSGDIPPAELTRIFFTQLSVAGSTMGTRDQLGRLLRFCEQTGTRPLIDRVIPLAQAADGFAAMIEGTHTGKIVFTP</sequence>
<evidence type="ECO:0000313" key="3">
    <source>
        <dbReference type="Proteomes" id="UP000460272"/>
    </source>
</evidence>
<gene>
    <name evidence="2" type="ORF">EAS64_16890</name>
</gene>
<evidence type="ECO:0000259" key="1">
    <source>
        <dbReference type="SMART" id="SM00829"/>
    </source>
</evidence>
<dbReference type="Gene3D" id="3.90.180.10">
    <property type="entry name" value="Medium-chain alcohol dehydrogenases, catalytic domain"/>
    <property type="match status" value="1"/>
</dbReference>
<organism evidence="2 3">
    <name type="scientific">Trebonia kvetii</name>
    <dbReference type="NCBI Taxonomy" id="2480626"/>
    <lineage>
        <taxon>Bacteria</taxon>
        <taxon>Bacillati</taxon>
        <taxon>Actinomycetota</taxon>
        <taxon>Actinomycetes</taxon>
        <taxon>Streptosporangiales</taxon>
        <taxon>Treboniaceae</taxon>
        <taxon>Trebonia</taxon>
    </lineage>
</organism>
<proteinExistence type="predicted"/>
<dbReference type="AlphaFoldDB" id="A0A6P2BYT3"/>
<comment type="caution">
    <text evidence="2">The sequence shown here is derived from an EMBL/GenBank/DDBJ whole genome shotgun (WGS) entry which is preliminary data.</text>
</comment>
<dbReference type="Gene3D" id="3.40.50.720">
    <property type="entry name" value="NAD(P)-binding Rossmann-like Domain"/>
    <property type="match status" value="1"/>
</dbReference>
<name>A0A6P2BYT3_9ACTN</name>
<dbReference type="PANTHER" id="PTHR45033">
    <property type="match status" value="1"/>
</dbReference>
<protein>
    <submittedName>
        <fullName evidence="2">Zn-dependent oxidoreductase</fullName>
    </submittedName>
</protein>
<dbReference type="EMBL" id="RPFW01000003">
    <property type="protein sequence ID" value="TVZ04088.1"/>
    <property type="molecule type" value="Genomic_DNA"/>
</dbReference>
<evidence type="ECO:0000313" key="2">
    <source>
        <dbReference type="EMBL" id="TVZ04088.1"/>
    </source>
</evidence>
<dbReference type="SMART" id="SM00829">
    <property type="entry name" value="PKS_ER"/>
    <property type="match status" value="1"/>
</dbReference>
<dbReference type="Proteomes" id="UP000460272">
    <property type="component" value="Unassembled WGS sequence"/>
</dbReference>
<reference evidence="2 3" key="1">
    <citation type="submission" date="2018-11" db="EMBL/GenBank/DDBJ databases">
        <title>Trebonia kvetii gen.nov., sp.nov., a novel acidophilic actinobacterium, and proposal of the new actinobacterial family Treboniaceae fam. nov.</title>
        <authorList>
            <person name="Rapoport D."/>
            <person name="Sagova-Mareckova M."/>
            <person name="Sedlacek I."/>
            <person name="Provaznik J."/>
            <person name="Kralova S."/>
            <person name="Pavlinic D."/>
            <person name="Benes V."/>
            <person name="Kopecky J."/>
        </authorList>
    </citation>
    <scope>NUCLEOTIDE SEQUENCE [LARGE SCALE GENOMIC DNA]</scope>
    <source>
        <strain evidence="2 3">15Tr583</strain>
    </source>
</reference>
<dbReference type="InterPro" id="IPR011032">
    <property type="entry name" value="GroES-like_sf"/>
</dbReference>
<dbReference type="OrthoDB" id="9787435at2"/>
<dbReference type="InterPro" id="IPR052711">
    <property type="entry name" value="Zinc_ADH-like"/>
</dbReference>
<dbReference type="SUPFAM" id="SSF51735">
    <property type="entry name" value="NAD(P)-binding Rossmann-fold domains"/>
    <property type="match status" value="1"/>
</dbReference>
<dbReference type="InterPro" id="IPR020843">
    <property type="entry name" value="ER"/>
</dbReference>
<dbReference type="InterPro" id="IPR013154">
    <property type="entry name" value="ADH-like_N"/>
</dbReference>
<dbReference type="RefSeq" id="WP_145853958.1">
    <property type="nucleotide sequence ID" value="NZ_RPFW01000003.1"/>
</dbReference>
<feature type="domain" description="Enoyl reductase (ER)" evidence="1">
    <location>
        <begin position="13"/>
        <end position="320"/>
    </location>
</feature>